<organism evidence="2 3">
    <name type="scientific">Corallibacter vietnamensis</name>
    <dbReference type="NCBI Taxonomy" id="904130"/>
    <lineage>
        <taxon>Bacteria</taxon>
        <taxon>Pseudomonadati</taxon>
        <taxon>Bacteroidota</taxon>
        <taxon>Flavobacteriia</taxon>
        <taxon>Flavobacteriales</taxon>
        <taxon>Flavobacteriaceae</taxon>
        <taxon>Corallibacter</taxon>
    </lineage>
</organism>
<proteinExistence type="predicted"/>
<dbReference type="EMBL" id="BAABBI010000003">
    <property type="protein sequence ID" value="GAA3788271.1"/>
    <property type="molecule type" value="Genomic_DNA"/>
</dbReference>
<dbReference type="SUPFAM" id="SSF55729">
    <property type="entry name" value="Acyl-CoA N-acyltransferases (Nat)"/>
    <property type="match status" value="1"/>
</dbReference>
<evidence type="ECO:0000259" key="1">
    <source>
        <dbReference type="Pfam" id="PF13480"/>
    </source>
</evidence>
<dbReference type="Proteomes" id="UP001501456">
    <property type="component" value="Unassembled WGS sequence"/>
</dbReference>
<name>A0ABP7HE09_9FLAO</name>
<sequence length="418" mass="49402">MVSNPFTSETFTRVWSKHFNDSEKGLSFRFIEGVTFIKHSKLPYYRNVGEKLTNGIAFKTSSVNANDFKGKVFLVRDIPSYLNVDDDIEKLPGLQLKKIFQYEGYITRVSDFDSLDVYLKTIYKSNTRSKLRRNVNRLEACFDVEYIMYYGCISKTDFDVVFDKFYKLFEKRYTDKNEPCGELEPKLWGFYSELVYEMINKKQASLFVIYCDKQPVGITFSYHSPDKLVEALTVFDIDYYRYNIGHTTILKMLEWSFNNNVEIFDYTQGDFDYKKRWSNDTYKTHYYLFYDSKSIISQIVALGVVSYFNLKRYLRDKNFNSTYHKLKHRLFKSSVIKESFVEPFIVEIIVEGDVEISHLKEIDIYSSGFMSPRRALFDFLYMNPQSVKNLKIFKSNKDVDTYFVFGDANVLKISKDVA</sequence>
<dbReference type="InterPro" id="IPR038740">
    <property type="entry name" value="BioF2-like_GNAT_dom"/>
</dbReference>
<dbReference type="RefSeq" id="WP_344730360.1">
    <property type="nucleotide sequence ID" value="NZ_BAABBI010000003.1"/>
</dbReference>
<keyword evidence="3" id="KW-1185">Reference proteome</keyword>
<gene>
    <name evidence="2" type="ORF">GCM10022271_21070</name>
</gene>
<dbReference type="Pfam" id="PF13480">
    <property type="entry name" value="Acetyltransf_6"/>
    <property type="match status" value="1"/>
</dbReference>
<feature type="domain" description="BioF2-like acetyltransferase" evidence="1">
    <location>
        <begin position="125"/>
        <end position="275"/>
    </location>
</feature>
<comment type="caution">
    <text evidence="2">The sequence shown here is derived from an EMBL/GenBank/DDBJ whole genome shotgun (WGS) entry which is preliminary data.</text>
</comment>
<evidence type="ECO:0000313" key="3">
    <source>
        <dbReference type="Proteomes" id="UP001501456"/>
    </source>
</evidence>
<reference evidence="3" key="1">
    <citation type="journal article" date="2019" name="Int. J. Syst. Evol. Microbiol.">
        <title>The Global Catalogue of Microorganisms (GCM) 10K type strain sequencing project: providing services to taxonomists for standard genome sequencing and annotation.</title>
        <authorList>
            <consortium name="The Broad Institute Genomics Platform"/>
            <consortium name="The Broad Institute Genome Sequencing Center for Infectious Disease"/>
            <person name="Wu L."/>
            <person name="Ma J."/>
        </authorList>
    </citation>
    <scope>NUCLEOTIDE SEQUENCE [LARGE SCALE GENOMIC DNA]</scope>
    <source>
        <strain evidence="3">JCM 17525</strain>
    </source>
</reference>
<protein>
    <recommendedName>
        <fullName evidence="1">BioF2-like acetyltransferase domain-containing protein</fullName>
    </recommendedName>
</protein>
<accession>A0ABP7HE09</accession>
<evidence type="ECO:0000313" key="2">
    <source>
        <dbReference type="EMBL" id="GAA3788271.1"/>
    </source>
</evidence>
<dbReference type="InterPro" id="IPR016181">
    <property type="entry name" value="Acyl_CoA_acyltransferase"/>
</dbReference>
<dbReference type="Gene3D" id="3.40.630.30">
    <property type="match status" value="1"/>
</dbReference>